<dbReference type="PROSITE" id="PS50088">
    <property type="entry name" value="ANK_REPEAT"/>
    <property type="match status" value="3"/>
</dbReference>
<proteinExistence type="predicted"/>
<dbReference type="Pfam" id="PF12796">
    <property type="entry name" value="Ank_2"/>
    <property type="match status" value="1"/>
</dbReference>
<accession>A0A1T3C578</accession>
<dbReference type="Gene3D" id="1.25.40.20">
    <property type="entry name" value="Ankyrin repeat-containing domain"/>
    <property type="match status" value="2"/>
</dbReference>
<dbReference type="PROSITE" id="PS50297">
    <property type="entry name" value="ANK_REP_REGION"/>
    <property type="match status" value="3"/>
</dbReference>
<comment type="caution">
    <text evidence="4">The sequence shown here is derived from an EMBL/GenBank/DDBJ whole genome shotgun (WGS) entry which is preliminary data.</text>
</comment>
<keyword evidence="2 3" id="KW-0040">ANK repeat</keyword>
<evidence type="ECO:0000313" key="4">
    <source>
        <dbReference type="EMBL" id="OPB36258.1"/>
    </source>
</evidence>
<evidence type="ECO:0000256" key="3">
    <source>
        <dbReference type="PROSITE-ProRule" id="PRU00023"/>
    </source>
</evidence>
<protein>
    <submittedName>
        <fullName evidence="4">Uncharacterized protein</fullName>
    </submittedName>
</protein>
<dbReference type="AlphaFoldDB" id="A0A1T3C578"/>
<dbReference type="InterPro" id="IPR036770">
    <property type="entry name" value="Ankyrin_rpt-contain_sf"/>
</dbReference>
<dbReference type="Pfam" id="PF00023">
    <property type="entry name" value="Ank"/>
    <property type="match status" value="1"/>
</dbReference>
<gene>
    <name evidence="4" type="ORF">A0O28_0110340</name>
</gene>
<keyword evidence="5" id="KW-1185">Reference proteome</keyword>
<dbReference type="EMBL" id="LVVK01000026">
    <property type="protein sequence ID" value="OPB36258.1"/>
    <property type="molecule type" value="Genomic_DNA"/>
</dbReference>
<dbReference type="PANTHER" id="PTHR24171">
    <property type="entry name" value="ANKYRIN REPEAT DOMAIN-CONTAINING PROTEIN 39-RELATED"/>
    <property type="match status" value="1"/>
</dbReference>
<organism evidence="4 5">
    <name type="scientific">Trichoderma guizhouense</name>
    <dbReference type="NCBI Taxonomy" id="1491466"/>
    <lineage>
        <taxon>Eukaryota</taxon>
        <taxon>Fungi</taxon>
        <taxon>Dikarya</taxon>
        <taxon>Ascomycota</taxon>
        <taxon>Pezizomycotina</taxon>
        <taxon>Sordariomycetes</taxon>
        <taxon>Hypocreomycetidae</taxon>
        <taxon>Hypocreales</taxon>
        <taxon>Hypocreaceae</taxon>
        <taxon>Trichoderma</taxon>
    </lineage>
</organism>
<feature type="repeat" description="ANK" evidence="3">
    <location>
        <begin position="642"/>
        <end position="674"/>
    </location>
</feature>
<evidence type="ECO:0000256" key="1">
    <source>
        <dbReference type="ARBA" id="ARBA00022737"/>
    </source>
</evidence>
<dbReference type="InterPro" id="IPR002110">
    <property type="entry name" value="Ankyrin_rpt"/>
</dbReference>
<keyword evidence="1" id="KW-0677">Repeat</keyword>
<dbReference type="Proteomes" id="UP000191004">
    <property type="component" value="Unassembled WGS sequence"/>
</dbReference>
<name>A0A1T3C578_9HYPO</name>
<sequence>MEWIDRILGLCVKSLLIGAHTESVLIIIEQPKEPRVAAPFLDVICLMKGFIETTETTTRIVILSREVHQGVTIDDTTIAAPVCWDFDDIGIPTMKIDINLTSPDVRDALIKDCNDNINDSSHYNDDSQTVQADAELLALNNLTRLEAFPAGVASTANFSFYTFRARDYSPDLDNISENAVSGILDLIPRSMEKIVWAGLDWLATAHRPLTCQEFAVALRHEESDTATAIIHHCQITVDPDIVFKFVSLFYGLVEVKENRVCLSTALQSHLSIDKSEESLIAEPPFRTLSSAREEITHRCYIYLHSWLHKDTTENATSGATEEQEQTEQERNQVPALLLYAIEHLFEFLKSDYFNGEEKAMTPKLKKAIEEFIADEMMLNRCLHTYKSKGNLVYPPWNITVPSLSRIQERLELSISDAMAVVLAPIRRHSRLVLDNGWQYVALGVIESNNEAFLLKADRCKMFDDENILKVAFEVISDKSSCVLAKSHPDFVQKHSAKLLGNAIRLDHSSFIKHILSQGDTLIKDHDIAEDGATILSSIAQFVAPISHPIVGEKYLKYARHISEAHSEDKRSPLHLAAISGNCLFIQEAITWIEDHEIAPAEALNDRDRFGATALFLASQHGHSDIVTQLIAAGADLAICDEQKQSPLHIASKMGNSKIVAKLVAAGANPNGQDQLKKTPLHLALENRHTAAAANLLLDYTLTTLRYQRSGRCGRYCRYVGPGATTGNILPETQSQELLSHFSTPSPDTSIVGTAKLREITIALPFITARILVSKSFVSVSATQSGHNVNVNLKDADGATPLIIAAKNNMVEIVKTLLRCDVDVCAKDQPHGQEAI</sequence>
<evidence type="ECO:0000256" key="2">
    <source>
        <dbReference type="ARBA" id="ARBA00023043"/>
    </source>
</evidence>
<evidence type="ECO:0000313" key="5">
    <source>
        <dbReference type="Proteomes" id="UP000191004"/>
    </source>
</evidence>
<feature type="repeat" description="ANK" evidence="3">
    <location>
        <begin position="796"/>
        <end position="828"/>
    </location>
</feature>
<dbReference type="SMART" id="SM00248">
    <property type="entry name" value="ANK"/>
    <property type="match status" value="5"/>
</dbReference>
<dbReference type="SUPFAM" id="SSF48403">
    <property type="entry name" value="Ankyrin repeat"/>
    <property type="match status" value="1"/>
</dbReference>
<reference evidence="4 5" key="1">
    <citation type="submission" date="2016-04" db="EMBL/GenBank/DDBJ databases">
        <title>Multiple horizontal gene transfer events from other fungi enriched the ability of the initially mycotrophic fungus Trichoderma (Ascomycota) to feed on dead plant biomass.</title>
        <authorList>
            <person name="Atanasova L."/>
            <person name="Chenthamara K."/>
            <person name="Zhang J."/>
            <person name="Grujic M."/>
            <person name="Henrissat B."/>
            <person name="Kuo A."/>
            <person name="Aertz A."/>
            <person name="Salamov A."/>
            <person name="Lipzen A."/>
            <person name="Labutti K."/>
            <person name="Barry K."/>
            <person name="Miao Y."/>
            <person name="Rahimi M.J."/>
            <person name="Shen Q."/>
            <person name="Grigoriev I.V."/>
            <person name="Kubicek C.P."/>
            <person name="Druzhinina I.S."/>
        </authorList>
    </citation>
    <scope>NUCLEOTIDE SEQUENCE [LARGE SCALE GENOMIC DNA]</scope>
    <source>
        <strain evidence="4 5">NJAU 4742</strain>
    </source>
</reference>
<dbReference type="PANTHER" id="PTHR24171:SF9">
    <property type="entry name" value="ANKYRIN REPEAT DOMAIN-CONTAINING PROTEIN 39"/>
    <property type="match status" value="1"/>
</dbReference>
<feature type="repeat" description="ANK" evidence="3">
    <location>
        <begin position="609"/>
        <end position="641"/>
    </location>
</feature>